<dbReference type="InterPro" id="IPR050951">
    <property type="entry name" value="Retrovirus_Pol_polyprotein"/>
</dbReference>
<name>A0ABQ4YFP6_9ASTR</name>
<evidence type="ECO:0000256" key="3">
    <source>
        <dbReference type="ARBA" id="ARBA00022722"/>
    </source>
</evidence>
<sequence length="322" mass="37512">MCDESDFAVGAVLGQREGTHFRPIHFASKTLNKAQQNYTVTEKELLAVVFAFEKFRSYLILSKTVVFTDHTALKYLFTKQDAKPRQEIPWFTDFANYLVGKLLRKGLTYAQRCKFFSELKHYFWEEPYLFKVCPDGMIRRCVYGSETYKILDECHYGPTRGHYGPSTTAKKVFYAGFYWPTIFKEAHTLVQNCDACQHSGSLSRRDEMPQNSIQVSEIFDIWGIDFMRPFPKSHKFEYILVAIDYVSKWAEAKALPTNNAQVVINFLKKLFSRFGIPKALITDRGTHFCNKQMEKVLKRHEVHHRFATTYHPQTSGQVENTN</sequence>
<protein>
    <submittedName>
        <fullName evidence="8">Reverse transcriptase domain-containing protein</fullName>
    </submittedName>
</protein>
<keyword evidence="9" id="KW-1185">Reference proteome</keyword>
<dbReference type="SUPFAM" id="SSF56672">
    <property type="entry name" value="DNA/RNA polymerases"/>
    <property type="match status" value="1"/>
</dbReference>
<evidence type="ECO:0000313" key="8">
    <source>
        <dbReference type="EMBL" id="GJS75775.1"/>
    </source>
</evidence>
<dbReference type="InterPro" id="IPR012337">
    <property type="entry name" value="RNaseH-like_sf"/>
</dbReference>
<keyword evidence="6 8" id="KW-0695">RNA-directed DNA polymerase</keyword>
<evidence type="ECO:0000256" key="2">
    <source>
        <dbReference type="ARBA" id="ARBA00022695"/>
    </source>
</evidence>
<dbReference type="InterPro" id="IPR041588">
    <property type="entry name" value="Integrase_H2C2"/>
</dbReference>
<dbReference type="PANTHER" id="PTHR37984:SF5">
    <property type="entry name" value="PROTEIN NYNRIN-LIKE"/>
    <property type="match status" value="1"/>
</dbReference>
<dbReference type="CDD" id="cd09274">
    <property type="entry name" value="RNase_HI_RT_Ty3"/>
    <property type="match status" value="1"/>
</dbReference>
<evidence type="ECO:0000256" key="6">
    <source>
        <dbReference type="ARBA" id="ARBA00022918"/>
    </source>
</evidence>
<gene>
    <name evidence="8" type="ORF">Tco_0725656</name>
</gene>
<dbReference type="InterPro" id="IPR043502">
    <property type="entry name" value="DNA/RNA_pol_sf"/>
</dbReference>
<evidence type="ECO:0000256" key="1">
    <source>
        <dbReference type="ARBA" id="ARBA00022679"/>
    </source>
</evidence>
<keyword evidence="3" id="KW-0540">Nuclease</keyword>
<dbReference type="InterPro" id="IPR001584">
    <property type="entry name" value="Integrase_cat-core"/>
</dbReference>
<evidence type="ECO:0000259" key="7">
    <source>
        <dbReference type="PROSITE" id="PS50994"/>
    </source>
</evidence>
<dbReference type="Pfam" id="PF17917">
    <property type="entry name" value="RT_RNaseH"/>
    <property type="match status" value="1"/>
</dbReference>
<evidence type="ECO:0000313" key="9">
    <source>
        <dbReference type="Proteomes" id="UP001151760"/>
    </source>
</evidence>
<accession>A0ABQ4YFP6</accession>
<reference evidence="8" key="1">
    <citation type="journal article" date="2022" name="Int. J. Mol. Sci.">
        <title>Draft Genome of Tanacetum Coccineum: Genomic Comparison of Closely Related Tanacetum-Family Plants.</title>
        <authorList>
            <person name="Yamashiro T."/>
            <person name="Shiraishi A."/>
            <person name="Nakayama K."/>
            <person name="Satake H."/>
        </authorList>
    </citation>
    <scope>NUCLEOTIDE SEQUENCE</scope>
</reference>
<dbReference type="PANTHER" id="PTHR37984">
    <property type="entry name" value="PROTEIN CBG26694"/>
    <property type="match status" value="1"/>
</dbReference>
<dbReference type="InterPro" id="IPR036397">
    <property type="entry name" value="RNaseH_sf"/>
</dbReference>
<dbReference type="SUPFAM" id="SSF53098">
    <property type="entry name" value="Ribonuclease H-like"/>
    <property type="match status" value="1"/>
</dbReference>
<reference evidence="8" key="2">
    <citation type="submission" date="2022-01" db="EMBL/GenBank/DDBJ databases">
        <authorList>
            <person name="Yamashiro T."/>
            <person name="Shiraishi A."/>
            <person name="Satake H."/>
            <person name="Nakayama K."/>
        </authorList>
    </citation>
    <scope>NUCLEOTIDE SEQUENCE</scope>
</reference>
<dbReference type="Gene3D" id="3.10.20.370">
    <property type="match status" value="1"/>
</dbReference>
<evidence type="ECO:0000256" key="4">
    <source>
        <dbReference type="ARBA" id="ARBA00022759"/>
    </source>
</evidence>
<dbReference type="Gene3D" id="3.30.420.10">
    <property type="entry name" value="Ribonuclease H-like superfamily/Ribonuclease H"/>
    <property type="match status" value="1"/>
</dbReference>
<keyword evidence="1" id="KW-0808">Transferase</keyword>
<feature type="domain" description="Integrase catalytic" evidence="7">
    <location>
        <begin position="205"/>
        <end position="322"/>
    </location>
</feature>
<keyword evidence="4" id="KW-0255">Endonuclease</keyword>
<dbReference type="Pfam" id="PF17921">
    <property type="entry name" value="Integrase_H2C2"/>
    <property type="match status" value="1"/>
</dbReference>
<dbReference type="EMBL" id="BQNB010010327">
    <property type="protein sequence ID" value="GJS75775.1"/>
    <property type="molecule type" value="Genomic_DNA"/>
</dbReference>
<dbReference type="Gene3D" id="1.10.340.70">
    <property type="match status" value="1"/>
</dbReference>
<dbReference type="Proteomes" id="UP001151760">
    <property type="component" value="Unassembled WGS sequence"/>
</dbReference>
<keyword evidence="2" id="KW-0548">Nucleotidyltransferase</keyword>
<proteinExistence type="predicted"/>
<dbReference type="Pfam" id="PF00665">
    <property type="entry name" value="rve"/>
    <property type="match status" value="1"/>
</dbReference>
<dbReference type="InterPro" id="IPR041373">
    <property type="entry name" value="RT_RNaseH"/>
</dbReference>
<comment type="caution">
    <text evidence="8">The sequence shown here is derived from an EMBL/GenBank/DDBJ whole genome shotgun (WGS) entry which is preliminary data.</text>
</comment>
<keyword evidence="5" id="KW-0378">Hydrolase</keyword>
<dbReference type="PROSITE" id="PS50994">
    <property type="entry name" value="INTEGRASE"/>
    <property type="match status" value="1"/>
</dbReference>
<dbReference type="GO" id="GO:0003964">
    <property type="term" value="F:RNA-directed DNA polymerase activity"/>
    <property type="evidence" value="ECO:0007669"/>
    <property type="project" value="UniProtKB-KW"/>
</dbReference>
<organism evidence="8 9">
    <name type="scientific">Tanacetum coccineum</name>
    <dbReference type="NCBI Taxonomy" id="301880"/>
    <lineage>
        <taxon>Eukaryota</taxon>
        <taxon>Viridiplantae</taxon>
        <taxon>Streptophyta</taxon>
        <taxon>Embryophyta</taxon>
        <taxon>Tracheophyta</taxon>
        <taxon>Spermatophyta</taxon>
        <taxon>Magnoliopsida</taxon>
        <taxon>eudicotyledons</taxon>
        <taxon>Gunneridae</taxon>
        <taxon>Pentapetalae</taxon>
        <taxon>asterids</taxon>
        <taxon>campanulids</taxon>
        <taxon>Asterales</taxon>
        <taxon>Asteraceae</taxon>
        <taxon>Asteroideae</taxon>
        <taxon>Anthemideae</taxon>
        <taxon>Anthemidinae</taxon>
        <taxon>Tanacetum</taxon>
    </lineage>
</organism>
<evidence type="ECO:0000256" key="5">
    <source>
        <dbReference type="ARBA" id="ARBA00022801"/>
    </source>
</evidence>